<dbReference type="AlphaFoldDB" id="A0A1U9QZA4"/>
<dbReference type="KEGG" id="snw:BBN63_28470"/>
<dbReference type="InterPro" id="IPR036388">
    <property type="entry name" value="WH-like_DNA-bd_sf"/>
</dbReference>
<evidence type="ECO:0000313" key="3">
    <source>
        <dbReference type="Proteomes" id="UP000189677"/>
    </source>
</evidence>
<dbReference type="EMBL" id="CP018047">
    <property type="protein sequence ID" value="AQU69540.1"/>
    <property type="molecule type" value="Genomic_DNA"/>
</dbReference>
<dbReference type="PANTHER" id="PTHR33169:SF27">
    <property type="entry name" value="TRANSCRIPTIONAL REGULATOR PADR FAMILY PROTEIN"/>
    <property type="match status" value="1"/>
</dbReference>
<dbReference type="RefSeq" id="WP_078078187.1">
    <property type="nucleotide sequence ID" value="NZ_CP018047.1"/>
</dbReference>
<evidence type="ECO:0000259" key="1">
    <source>
        <dbReference type="Pfam" id="PF03551"/>
    </source>
</evidence>
<dbReference type="OrthoDB" id="8443918at2"/>
<organism evidence="2 3">
    <name type="scientific">Streptomyces niveus</name>
    <name type="common">Streptomyces spheroides</name>
    <dbReference type="NCBI Taxonomy" id="193462"/>
    <lineage>
        <taxon>Bacteria</taxon>
        <taxon>Bacillati</taxon>
        <taxon>Actinomycetota</taxon>
        <taxon>Actinomycetes</taxon>
        <taxon>Kitasatosporales</taxon>
        <taxon>Streptomycetaceae</taxon>
        <taxon>Streptomyces</taxon>
    </lineage>
</organism>
<reference evidence="2 3" key="1">
    <citation type="submission" date="2016-11" db="EMBL/GenBank/DDBJ databases">
        <title>Complete genome sequence of Streptomyces niveus SCSIO 3406.</title>
        <authorList>
            <person name="Zhu Q."/>
            <person name="Cheng W."/>
            <person name="Song Y."/>
            <person name="Li Q."/>
            <person name="Ju J."/>
        </authorList>
    </citation>
    <scope>NUCLEOTIDE SEQUENCE [LARGE SCALE GENOMIC DNA]</scope>
    <source>
        <strain evidence="2 3">SCSIO 3406</strain>
    </source>
</reference>
<dbReference type="Proteomes" id="UP000189677">
    <property type="component" value="Chromosome"/>
</dbReference>
<sequence>MGAKRRKLSNPLALAVMVLLSEHPMHPYEIAQTLRRRGKETSVKINFGSLYTVVQNLEKHGYVEVAEVQRQGNRPERTLYGLTGTGREEMLDWMADLVAVPAREFPLFETALSLIGVLPPDEAVVLLEERVDALDIQHAAVEAILSKLYERMPRLFVVETEFQLHMIAAQAKWIRGLLKDIADGSLTGLDGWRQLHTTGEVPEEWEKLEGEDPPKP</sequence>
<dbReference type="Gene3D" id="1.10.10.10">
    <property type="entry name" value="Winged helix-like DNA-binding domain superfamily/Winged helix DNA-binding domain"/>
    <property type="match status" value="1"/>
</dbReference>
<keyword evidence="3" id="KW-1185">Reference proteome</keyword>
<protein>
    <submittedName>
        <fullName evidence="2">PadR family transcriptional regulator</fullName>
    </submittedName>
</protein>
<dbReference type="SUPFAM" id="SSF46785">
    <property type="entry name" value="Winged helix' DNA-binding domain"/>
    <property type="match status" value="1"/>
</dbReference>
<dbReference type="Pfam" id="PF03551">
    <property type="entry name" value="PadR"/>
    <property type="match status" value="1"/>
</dbReference>
<accession>A0A1U9QZA4</accession>
<proteinExistence type="predicted"/>
<dbReference type="InterPro" id="IPR036390">
    <property type="entry name" value="WH_DNA-bd_sf"/>
</dbReference>
<evidence type="ECO:0000313" key="2">
    <source>
        <dbReference type="EMBL" id="AQU69540.1"/>
    </source>
</evidence>
<dbReference type="InterPro" id="IPR005149">
    <property type="entry name" value="Tscrpt_reg_PadR_N"/>
</dbReference>
<dbReference type="InterPro" id="IPR052509">
    <property type="entry name" value="Metal_resp_DNA-bind_regulator"/>
</dbReference>
<name>A0A1U9QZA4_STRNV</name>
<gene>
    <name evidence="2" type="ORF">BBN63_28470</name>
</gene>
<dbReference type="PANTHER" id="PTHR33169">
    <property type="entry name" value="PADR-FAMILY TRANSCRIPTIONAL REGULATOR"/>
    <property type="match status" value="1"/>
</dbReference>
<feature type="domain" description="Transcription regulator PadR N-terminal" evidence="1">
    <location>
        <begin position="16"/>
        <end position="90"/>
    </location>
</feature>